<evidence type="ECO:0000259" key="3">
    <source>
        <dbReference type="PROSITE" id="PS50002"/>
    </source>
</evidence>
<dbReference type="OrthoDB" id="2570713at2759"/>
<evidence type="ECO:0000313" key="4">
    <source>
        <dbReference type="EMBL" id="CAD7011481.1"/>
    </source>
</evidence>
<keyword evidence="1 2" id="KW-0728">SH3 domain</keyword>
<proteinExistence type="predicted"/>
<dbReference type="InterPro" id="IPR036028">
    <property type="entry name" value="SH3-like_dom_sf"/>
</dbReference>
<dbReference type="InterPro" id="IPR001452">
    <property type="entry name" value="SH3_domain"/>
</dbReference>
<gene>
    <name evidence="4" type="ORF">CCAP1982_LOCUS19580</name>
</gene>
<evidence type="ECO:0000256" key="2">
    <source>
        <dbReference type="PROSITE-ProRule" id="PRU00192"/>
    </source>
</evidence>
<dbReference type="AlphaFoldDB" id="A0A811V951"/>
<organism evidence="4 5">
    <name type="scientific">Ceratitis capitata</name>
    <name type="common">Mediterranean fruit fly</name>
    <name type="synonym">Tephritis capitata</name>
    <dbReference type="NCBI Taxonomy" id="7213"/>
    <lineage>
        <taxon>Eukaryota</taxon>
        <taxon>Metazoa</taxon>
        <taxon>Ecdysozoa</taxon>
        <taxon>Arthropoda</taxon>
        <taxon>Hexapoda</taxon>
        <taxon>Insecta</taxon>
        <taxon>Pterygota</taxon>
        <taxon>Neoptera</taxon>
        <taxon>Endopterygota</taxon>
        <taxon>Diptera</taxon>
        <taxon>Brachycera</taxon>
        <taxon>Muscomorpha</taxon>
        <taxon>Tephritoidea</taxon>
        <taxon>Tephritidae</taxon>
        <taxon>Ceratitis</taxon>
        <taxon>Ceratitis</taxon>
    </lineage>
</organism>
<evidence type="ECO:0000313" key="5">
    <source>
        <dbReference type="Proteomes" id="UP000606786"/>
    </source>
</evidence>
<feature type="domain" description="SH3" evidence="3">
    <location>
        <begin position="28"/>
        <end position="108"/>
    </location>
</feature>
<dbReference type="SUPFAM" id="SSF50044">
    <property type="entry name" value="SH3-domain"/>
    <property type="match status" value="1"/>
</dbReference>
<dbReference type="PROSITE" id="PS50002">
    <property type="entry name" value="SH3"/>
    <property type="match status" value="1"/>
</dbReference>
<protein>
    <submittedName>
        <fullName evidence="4">(Mediterranean fruit fly) hypothetical protein</fullName>
    </submittedName>
</protein>
<dbReference type="Gene3D" id="2.30.30.40">
    <property type="entry name" value="SH3 Domains"/>
    <property type="match status" value="1"/>
</dbReference>
<keyword evidence="5" id="KW-1185">Reference proteome</keyword>
<comment type="caution">
    <text evidence="4">The sequence shown here is derived from an EMBL/GenBank/DDBJ whole genome shotgun (WGS) entry which is preliminary data.</text>
</comment>
<dbReference type="EMBL" id="CAJHJT010000056">
    <property type="protein sequence ID" value="CAD7011481.1"/>
    <property type="molecule type" value="Genomic_DNA"/>
</dbReference>
<name>A0A811V951_CERCA</name>
<sequence length="170" mass="19380">MYQESQNSVPLLNLLHLLCSTESVPYSSADNILVINQEFLADSPDSISLSRGDLVEVLKTMEGDTFPRGKLRDYKPELNSRWYVRLFGSSDNCKEGWIPTNILDFSNDTVSIFGNKAEDPAFRRMDFIYLSEGLTFPTEGWGKVSLLLSLDLYFYNIYLENASILCSEFM</sequence>
<accession>A0A811V951</accession>
<reference evidence="4" key="1">
    <citation type="submission" date="2020-11" db="EMBL/GenBank/DDBJ databases">
        <authorList>
            <person name="Whitehead M."/>
        </authorList>
    </citation>
    <scope>NUCLEOTIDE SEQUENCE</scope>
    <source>
        <strain evidence="4">EGII</strain>
    </source>
</reference>
<dbReference type="Pfam" id="PF07653">
    <property type="entry name" value="SH3_2"/>
    <property type="match status" value="1"/>
</dbReference>
<evidence type="ECO:0000256" key="1">
    <source>
        <dbReference type="ARBA" id="ARBA00022443"/>
    </source>
</evidence>
<dbReference type="Proteomes" id="UP000606786">
    <property type="component" value="Unassembled WGS sequence"/>
</dbReference>